<evidence type="ECO:0000256" key="6">
    <source>
        <dbReference type="ARBA" id="ARBA00022825"/>
    </source>
</evidence>
<name>A0A8J3JC12_9ACTN</name>
<dbReference type="GO" id="GO:0008236">
    <property type="term" value="F:serine-type peptidase activity"/>
    <property type="evidence" value="ECO:0007669"/>
    <property type="project" value="UniProtKB-KW"/>
</dbReference>
<gene>
    <name evidence="11" type="primary">pepE</name>
    <name evidence="11" type="ORF">Aru02nite_29370</name>
</gene>
<evidence type="ECO:0000256" key="9">
    <source>
        <dbReference type="ARBA" id="ARBA00066675"/>
    </source>
</evidence>
<evidence type="ECO:0000256" key="10">
    <source>
        <dbReference type="ARBA" id="ARBA00075877"/>
    </source>
</evidence>
<keyword evidence="6" id="KW-0720">Serine protease</keyword>
<evidence type="ECO:0000256" key="8">
    <source>
        <dbReference type="ARBA" id="ARBA00050239"/>
    </source>
</evidence>
<evidence type="ECO:0000313" key="12">
    <source>
        <dbReference type="Proteomes" id="UP000612808"/>
    </source>
</evidence>
<comment type="caution">
    <text evidence="11">The sequence shown here is derived from an EMBL/GenBank/DDBJ whole genome shotgun (WGS) entry which is preliminary data.</text>
</comment>
<dbReference type="FunFam" id="3.40.50.880:FF:000007">
    <property type="entry name" value="Peptidase E"/>
    <property type="match status" value="1"/>
</dbReference>
<dbReference type="Pfam" id="PF03575">
    <property type="entry name" value="Peptidase_S51"/>
    <property type="match status" value="1"/>
</dbReference>
<protein>
    <recommendedName>
        <fullName evidence="9">dipeptidase E</fullName>
        <ecNumber evidence="9">3.4.13.21</ecNumber>
    </recommendedName>
    <alternativeName>
        <fullName evidence="10">Asp-specific dipeptidase</fullName>
    </alternativeName>
</protein>
<evidence type="ECO:0000313" key="11">
    <source>
        <dbReference type="EMBL" id="GID12048.1"/>
    </source>
</evidence>
<dbReference type="GO" id="GO:0016805">
    <property type="term" value="F:dipeptidase activity"/>
    <property type="evidence" value="ECO:0007669"/>
    <property type="project" value="UniProtKB-KW"/>
</dbReference>
<dbReference type="InterPro" id="IPR005320">
    <property type="entry name" value="Peptidase_S51"/>
</dbReference>
<keyword evidence="3" id="KW-0963">Cytoplasm</keyword>
<dbReference type="PANTHER" id="PTHR20842">
    <property type="entry name" value="PROTEASE S51 ALPHA-ASPARTYL DIPEPTIDASE"/>
    <property type="match status" value="1"/>
</dbReference>
<comment type="similarity">
    <text evidence="2">Belongs to the peptidase S51 family.</text>
</comment>
<comment type="catalytic activity">
    <reaction evidence="8">
        <text>Dipeptidase E catalyzes the hydrolysis of dipeptides Asp-|-Xaa. It does not act on peptides with N-terminal Glu, Asn or Gln, nor does it cleave isoaspartyl peptides.</text>
        <dbReference type="EC" id="3.4.13.21"/>
    </reaction>
</comment>
<dbReference type="GO" id="GO:0006508">
    <property type="term" value="P:proteolysis"/>
    <property type="evidence" value="ECO:0007669"/>
    <property type="project" value="UniProtKB-KW"/>
</dbReference>
<keyword evidence="4" id="KW-0645">Protease</keyword>
<dbReference type="Gene3D" id="3.40.50.880">
    <property type="match status" value="1"/>
</dbReference>
<keyword evidence="7" id="KW-0224">Dipeptidase</keyword>
<dbReference type="Proteomes" id="UP000612808">
    <property type="component" value="Unassembled WGS sequence"/>
</dbReference>
<keyword evidence="12" id="KW-1185">Reference proteome</keyword>
<dbReference type="SUPFAM" id="SSF52317">
    <property type="entry name" value="Class I glutamine amidotransferase-like"/>
    <property type="match status" value="1"/>
</dbReference>
<evidence type="ECO:0000256" key="2">
    <source>
        <dbReference type="ARBA" id="ARBA00006534"/>
    </source>
</evidence>
<evidence type="ECO:0000256" key="3">
    <source>
        <dbReference type="ARBA" id="ARBA00022490"/>
    </source>
</evidence>
<evidence type="ECO:0000256" key="1">
    <source>
        <dbReference type="ARBA" id="ARBA00004496"/>
    </source>
</evidence>
<dbReference type="RefSeq" id="WP_203658039.1">
    <property type="nucleotide sequence ID" value="NZ_BAAAZM010000009.1"/>
</dbReference>
<reference evidence="11" key="1">
    <citation type="submission" date="2021-01" db="EMBL/GenBank/DDBJ databases">
        <title>Whole genome shotgun sequence of Actinocatenispora rupis NBRC 107355.</title>
        <authorList>
            <person name="Komaki H."/>
            <person name="Tamura T."/>
        </authorList>
    </citation>
    <scope>NUCLEOTIDE SEQUENCE</scope>
    <source>
        <strain evidence="11">NBRC 107355</strain>
    </source>
</reference>
<proteinExistence type="inferred from homology"/>
<dbReference type="AlphaFoldDB" id="A0A8J3JC12"/>
<accession>A0A8J3JC12</accession>
<dbReference type="NCBIfam" id="NF003642">
    <property type="entry name" value="PRK05282.1"/>
    <property type="match status" value="1"/>
</dbReference>
<organism evidence="11 12">
    <name type="scientific">Actinocatenispora rupis</name>
    <dbReference type="NCBI Taxonomy" id="519421"/>
    <lineage>
        <taxon>Bacteria</taxon>
        <taxon>Bacillati</taxon>
        <taxon>Actinomycetota</taxon>
        <taxon>Actinomycetes</taxon>
        <taxon>Micromonosporales</taxon>
        <taxon>Micromonosporaceae</taxon>
        <taxon>Actinocatenispora</taxon>
    </lineage>
</organism>
<dbReference type="PANTHER" id="PTHR20842:SF0">
    <property type="entry name" value="ALPHA-ASPARTYL DIPEPTIDASE"/>
    <property type="match status" value="1"/>
</dbReference>
<keyword evidence="5" id="KW-0378">Hydrolase</keyword>
<evidence type="ECO:0000256" key="4">
    <source>
        <dbReference type="ARBA" id="ARBA00022670"/>
    </source>
</evidence>
<dbReference type="GO" id="GO:0005737">
    <property type="term" value="C:cytoplasm"/>
    <property type="evidence" value="ECO:0007669"/>
    <property type="project" value="UniProtKB-SubCell"/>
</dbReference>
<evidence type="ECO:0000256" key="7">
    <source>
        <dbReference type="ARBA" id="ARBA00022997"/>
    </source>
</evidence>
<dbReference type="EMBL" id="BOMB01000016">
    <property type="protein sequence ID" value="GID12048.1"/>
    <property type="molecule type" value="Genomic_DNA"/>
</dbReference>
<evidence type="ECO:0000256" key="5">
    <source>
        <dbReference type="ARBA" id="ARBA00022801"/>
    </source>
</evidence>
<dbReference type="EC" id="3.4.13.21" evidence="9"/>
<comment type="subcellular location">
    <subcellularLocation>
        <location evidence="1">Cytoplasm</location>
    </subcellularLocation>
</comment>
<dbReference type="CDD" id="cd03146">
    <property type="entry name" value="GAT1_Peptidase_E"/>
    <property type="match status" value="1"/>
</dbReference>
<dbReference type="InterPro" id="IPR029062">
    <property type="entry name" value="Class_I_gatase-like"/>
</dbReference>
<sequence length="242" mass="26097">MNLLLLSNSRTHGRGFLEHALDEVTDFLGGRSNLLFVPYALRDHDAYTATVADALRPAGITVTGVHTAADPVAAVRAAEAVFVGGGNSFRLLKTLRDTGIRDAVHDRVRAGALRYMGSSAGTNMACPTLRTTNDMPIAEPDSFTALDLVPFQINPHYLDPDPSSTHMGETRQQRIEEFLEQNDVPVLGIREGAWLRVSDGSARLGGLSGARLFARGAEPREFVPGDDVTFLLSGTPRFDVPA</sequence>